<evidence type="ECO:0000313" key="2">
    <source>
        <dbReference type="WBParaSite" id="scaffold7557_cov169.g12169"/>
    </source>
</evidence>
<evidence type="ECO:0000313" key="1">
    <source>
        <dbReference type="Proteomes" id="UP000887561"/>
    </source>
</evidence>
<organism evidence="1 2">
    <name type="scientific">Meloidogyne javanica</name>
    <name type="common">Root-knot nematode worm</name>
    <dbReference type="NCBI Taxonomy" id="6303"/>
    <lineage>
        <taxon>Eukaryota</taxon>
        <taxon>Metazoa</taxon>
        <taxon>Ecdysozoa</taxon>
        <taxon>Nematoda</taxon>
        <taxon>Chromadorea</taxon>
        <taxon>Rhabditida</taxon>
        <taxon>Tylenchina</taxon>
        <taxon>Tylenchomorpha</taxon>
        <taxon>Tylenchoidea</taxon>
        <taxon>Meloidogynidae</taxon>
        <taxon>Meloidogyninae</taxon>
        <taxon>Meloidogyne</taxon>
        <taxon>Meloidogyne incognita group</taxon>
    </lineage>
</organism>
<reference evidence="2" key="1">
    <citation type="submission" date="2022-11" db="UniProtKB">
        <authorList>
            <consortium name="WormBaseParasite"/>
        </authorList>
    </citation>
    <scope>IDENTIFICATION</scope>
</reference>
<name>A0A915N232_MELJA</name>
<dbReference type="Proteomes" id="UP000887561">
    <property type="component" value="Unplaced"/>
</dbReference>
<dbReference type="WBParaSite" id="scaffold7557_cov169.g12169">
    <property type="protein sequence ID" value="scaffold7557_cov169.g12169"/>
    <property type="gene ID" value="scaffold7557_cov169.g12169"/>
</dbReference>
<proteinExistence type="predicted"/>
<sequence>MFKQLIEDMKLIDEQVYSGTERLKEHYLNILLVNINNENFQKIRKVNELAANFLVWFKFMEGEINPLEGNGEWEKYERNFVVNYEDLISAENSVNNYYKGLLELLHDEMIVTEEDYKREGGLTYRPSLIIASYGSMTKALKTINP</sequence>
<dbReference type="AlphaFoldDB" id="A0A915N232"/>
<keyword evidence="1" id="KW-1185">Reference proteome</keyword>
<protein>
    <submittedName>
        <fullName evidence="2">Uncharacterized protein</fullName>
    </submittedName>
</protein>
<accession>A0A915N232</accession>